<organism evidence="2">
    <name type="scientific">Aliivibrio wodanis</name>
    <dbReference type="NCBI Taxonomy" id="80852"/>
    <lineage>
        <taxon>Bacteria</taxon>
        <taxon>Pseudomonadati</taxon>
        <taxon>Pseudomonadota</taxon>
        <taxon>Gammaproteobacteria</taxon>
        <taxon>Vibrionales</taxon>
        <taxon>Vibrionaceae</taxon>
        <taxon>Aliivibrio</taxon>
    </lineage>
</organism>
<evidence type="ECO:0000256" key="1">
    <source>
        <dbReference type="SAM" id="Phobius"/>
    </source>
</evidence>
<sequence length="219" mass="24898">MKIEYIILLIVWFLSLSSVLGIGYALGGSPESLSGTSITNGLTLFIAVANVISSLAAVGTMVVVILARNDWLKPKTHDVTLDLKLAIQAWQASRVELNYAVYDGMYGFESAHAEDTDAVTLHLETLKYHTDNERELWTQISLLIEKYRFFFPSRNVELIEQFQKMRESLYIDTVVFLHSVENNVSSIRDLRLVKREKGNEYNSFDEVVNKFKSRLEPGN</sequence>
<dbReference type="EMBL" id="LR721750">
    <property type="protein sequence ID" value="VVV03977.1"/>
    <property type="molecule type" value="Genomic_DNA"/>
</dbReference>
<evidence type="ECO:0000313" key="2">
    <source>
        <dbReference type="EMBL" id="VVV03977.1"/>
    </source>
</evidence>
<accession>A0A5Q4ZSP9</accession>
<keyword evidence="1" id="KW-0472">Membrane</keyword>
<proteinExistence type="predicted"/>
<protein>
    <submittedName>
        <fullName evidence="2">Uncharacterized protein</fullName>
    </submittedName>
</protein>
<feature type="transmembrane region" description="Helical" evidence="1">
    <location>
        <begin position="45"/>
        <end position="67"/>
    </location>
</feature>
<gene>
    <name evidence="2" type="ORF">AW0309160_01360</name>
</gene>
<dbReference type="AlphaFoldDB" id="A0A5Q4ZSP9"/>
<name>A0A5Q4ZSP9_9GAMM</name>
<keyword evidence="1" id="KW-0812">Transmembrane</keyword>
<keyword evidence="1" id="KW-1133">Transmembrane helix</keyword>
<reference evidence="2" key="1">
    <citation type="submission" date="2019-09" db="EMBL/GenBank/DDBJ databases">
        <authorList>
            <person name="Hjerde E."/>
        </authorList>
    </citation>
    <scope>NUCLEOTIDE SEQUENCE</scope>
    <source>
        <strain evidence="2">06/09/160</strain>
    </source>
</reference>